<evidence type="ECO:0000313" key="9">
    <source>
        <dbReference type="Proteomes" id="UP000198935"/>
    </source>
</evidence>
<proteinExistence type="predicted"/>
<feature type="transmembrane region" description="Helical" evidence="6">
    <location>
        <begin position="403"/>
        <end position="429"/>
    </location>
</feature>
<dbReference type="InterPro" id="IPR036259">
    <property type="entry name" value="MFS_trans_sf"/>
</dbReference>
<dbReference type="CDD" id="cd17332">
    <property type="entry name" value="MFS_MelB_like"/>
    <property type="match status" value="1"/>
</dbReference>
<organism evidence="8 9">
    <name type="scientific">Evansella caseinilytica</name>
    <dbReference type="NCBI Taxonomy" id="1503961"/>
    <lineage>
        <taxon>Bacteria</taxon>
        <taxon>Bacillati</taxon>
        <taxon>Bacillota</taxon>
        <taxon>Bacilli</taxon>
        <taxon>Bacillales</taxon>
        <taxon>Bacillaceae</taxon>
        <taxon>Evansella</taxon>
    </lineage>
</organism>
<comment type="subcellular location">
    <subcellularLocation>
        <location evidence="1">Cell membrane</location>
        <topology evidence="1">Multi-pass membrane protein</topology>
    </subcellularLocation>
</comment>
<accession>A0A1H3U559</accession>
<sequence length="448" mass="48790">MNTNKVSIKERIGYGFGDMASNVVVTAVSMFLMFYYTDVMGISAGVIGTIMFVSRIFDGLTDLGMGIAIDKTKSKHGKARPWLLWMAGPIAITTILMFSVPESWGTTATLVYVAVTYNLLFLIYTAINVPYGTLNALITQDQHQRSILNIFRMSMAIGTTIIISSVTMPLIESFGGNPRAWQLVFAIFSIVGMGLFILSFLWTKEKVKPASEEANNVSVKDGVKALFKNKYWVLMVLIAVTVFIFQALISGITVYYAQYLLNDTGLVGLLTMSLFIPLLVGMLFMAPVLKRFGKRNTAMIGSVLIIIGSFIVLINPESLAVVLAGTIIRGIGFAPLAGTVFAMLADTIEYGEWKTGVRTEGLVYSGGSFGTKVGGGLGAAIIGWILAFGGLTDGGIEAQPESLFVAVKFLFIFLPVILCTILLVLFSFYKLDKEFPQIMKDLEQKKAS</sequence>
<dbReference type="NCBIfam" id="TIGR00792">
    <property type="entry name" value="gph"/>
    <property type="match status" value="1"/>
</dbReference>
<dbReference type="PANTHER" id="PTHR11328:SF24">
    <property type="entry name" value="MAJOR FACILITATOR SUPERFAMILY (MFS) PROFILE DOMAIN-CONTAINING PROTEIN"/>
    <property type="match status" value="1"/>
</dbReference>
<dbReference type="PANTHER" id="PTHR11328">
    <property type="entry name" value="MAJOR FACILITATOR SUPERFAMILY DOMAIN-CONTAINING PROTEIN"/>
    <property type="match status" value="1"/>
</dbReference>
<dbReference type="InterPro" id="IPR001927">
    <property type="entry name" value="Na/Gal_symport"/>
</dbReference>
<evidence type="ECO:0000259" key="7">
    <source>
        <dbReference type="PROSITE" id="PS50850"/>
    </source>
</evidence>
<feature type="transmembrane region" description="Helical" evidence="6">
    <location>
        <begin position="269"/>
        <end position="289"/>
    </location>
</feature>
<keyword evidence="5 6" id="KW-0472">Membrane</keyword>
<feature type="transmembrane region" description="Helical" evidence="6">
    <location>
        <begin position="150"/>
        <end position="171"/>
    </location>
</feature>
<evidence type="ECO:0000256" key="6">
    <source>
        <dbReference type="SAM" id="Phobius"/>
    </source>
</evidence>
<evidence type="ECO:0000313" key="8">
    <source>
        <dbReference type="EMBL" id="SDZ57502.1"/>
    </source>
</evidence>
<evidence type="ECO:0000256" key="1">
    <source>
        <dbReference type="ARBA" id="ARBA00004651"/>
    </source>
</evidence>
<protein>
    <submittedName>
        <fullName evidence="8">Glycoside/pentoside/hexuronide:cation symporter, GPH family</fullName>
    </submittedName>
</protein>
<gene>
    <name evidence="8" type="ORF">SAMN05421736_11877</name>
</gene>
<feature type="transmembrane region" description="Helical" evidence="6">
    <location>
        <begin position="42"/>
        <end position="61"/>
    </location>
</feature>
<evidence type="ECO:0000256" key="5">
    <source>
        <dbReference type="ARBA" id="ARBA00023136"/>
    </source>
</evidence>
<feature type="transmembrane region" description="Helical" evidence="6">
    <location>
        <begin position="373"/>
        <end position="391"/>
    </location>
</feature>
<dbReference type="Gene3D" id="1.20.1250.20">
    <property type="entry name" value="MFS general substrate transporter like domains"/>
    <property type="match status" value="2"/>
</dbReference>
<dbReference type="InterPro" id="IPR020846">
    <property type="entry name" value="MFS_dom"/>
</dbReference>
<feature type="domain" description="Major facilitator superfamily (MFS) profile" evidence="7">
    <location>
        <begin position="232"/>
        <end position="448"/>
    </location>
</feature>
<keyword evidence="3 6" id="KW-0812">Transmembrane</keyword>
<keyword evidence="9" id="KW-1185">Reference proteome</keyword>
<evidence type="ECO:0000256" key="3">
    <source>
        <dbReference type="ARBA" id="ARBA00022692"/>
    </source>
</evidence>
<evidence type="ECO:0000256" key="4">
    <source>
        <dbReference type="ARBA" id="ARBA00022989"/>
    </source>
</evidence>
<dbReference type="GO" id="GO:0015293">
    <property type="term" value="F:symporter activity"/>
    <property type="evidence" value="ECO:0007669"/>
    <property type="project" value="InterPro"/>
</dbReference>
<dbReference type="EMBL" id="FNPI01000018">
    <property type="protein sequence ID" value="SDZ57502.1"/>
    <property type="molecule type" value="Genomic_DNA"/>
</dbReference>
<dbReference type="PROSITE" id="PS50850">
    <property type="entry name" value="MFS"/>
    <property type="match status" value="1"/>
</dbReference>
<dbReference type="Pfam" id="PF13347">
    <property type="entry name" value="MFS_2"/>
    <property type="match status" value="1"/>
</dbReference>
<reference evidence="9" key="1">
    <citation type="submission" date="2016-10" db="EMBL/GenBank/DDBJ databases">
        <authorList>
            <person name="Varghese N."/>
            <person name="Submissions S."/>
        </authorList>
    </citation>
    <scope>NUCLEOTIDE SEQUENCE [LARGE SCALE GENOMIC DNA]</scope>
    <source>
        <strain evidence="9">SP</strain>
    </source>
</reference>
<keyword evidence="4 6" id="KW-1133">Transmembrane helix</keyword>
<feature type="transmembrane region" description="Helical" evidence="6">
    <location>
        <begin position="82"/>
        <end position="100"/>
    </location>
</feature>
<dbReference type="AlphaFoldDB" id="A0A1H3U559"/>
<feature type="transmembrane region" description="Helical" evidence="6">
    <location>
        <begin position="296"/>
        <end position="314"/>
    </location>
</feature>
<dbReference type="GO" id="GO:0008643">
    <property type="term" value="P:carbohydrate transport"/>
    <property type="evidence" value="ECO:0007669"/>
    <property type="project" value="InterPro"/>
</dbReference>
<feature type="transmembrane region" description="Helical" evidence="6">
    <location>
        <begin position="231"/>
        <end position="257"/>
    </location>
</feature>
<feature type="transmembrane region" description="Helical" evidence="6">
    <location>
        <begin position="12"/>
        <end position="36"/>
    </location>
</feature>
<dbReference type="GO" id="GO:0006814">
    <property type="term" value="P:sodium ion transport"/>
    <property type="evidence" value="ECO:0007669"/>
    <property type="project" value="InterPro"/>
</dbReference>
<feature type="transmembrane region" description="Helical" evidence="6">
    <location>
        <begin position="320"/>
        <end position="344"/>
    </location>
</feature>
<dbReference type="STRING" id="1503961.SAMN05421736_11877"/>
<dbReference type="InterPro" id="IPR039672">
    <property type="entry name" value="MFS_2"/>
</dbReference>
<dbReference type="OrthoDB" id="9764596at2"/>
<dbReference type="Proteomes" id="UP000198935">
    <property type="component" value="Unassembled WGS sequence"/>
</dbReference>
<dbReference type="GO" id="GO:0005886">
    <property type="term" value="C:plasma membrane"/>
    <property type="evidence" value="ECO:0007669"/>
    <property type="project" value="UniProtKB-SubCell"/>
</dbReference>
<evidence type="ECO:0000256" key="2">
    <source>
        <dbReference type="ARBA" id="ARBA00022448"/>
    </source>
</evidence>
<keyword evidence="2" id="KW-0813">Transport</keyword>
<feature type="transmembrane region" description="Helical" evidence="6">
    <location>
        <begin position="112"/>
        <end position="138"/>
    </location>
</feature>
<name>A0A1H3U559_9BACI</name>
<dbReference type="SUPFAM" id="SSF103473">
    <property type="entry name" value="MFS general substrate transporter"/>
    <property type="match status" value="1"/>
</dbReference>
<feature type="transmembrane region" description="Helical" evidence="6">
    <location>
        <begin position="183"/>
        <end position="202"/>
    </location>
</feature>